<dbReference type="AlphaFoldDB" id="A0A2U0SHN4"/>
<evidence type="ECO:0000256" key="1">
    <source>
        <dbReference type="SAM" id="MobiDB-lite"/>
    </source>
</evidence>
<protein>
    <submittedName>
        <fullName evidence="2">Uncharacterized protein</fullName>
    </submittedName>
</protein>
<comment type="caution">
    <text evidence="2">The sequence shown here is derived from an EMBL/GenBank/DDBJ whole genome shotgun (WGS) entry which is preliminary data.</text>
</comment>
<feature type="region of interest" description="Disordered" evidence="1">
    <location>
        <begin position="46"/>
        <end position="69"/>
    </location>
</feature>
<evidence type="ECO:0000313" key="3">
    <source>
        <dbReference type="Proteomes" id="UP000245890"/>
    </source>
</evidence>
<proteinExistence type="predicted"/>
<dbReference type="Proteomes" id="UP000245890">
    <property type="component" value="Unassembled WGS sequence"/>
</dbReference>
<accession>A0A2U0SHN4</accession>
<organism evidence="2 3">
    <name type="scientific">Sphingomonas pokkalii</name>
    <dbReference type="NCBI Taxonomy" id="2175090"/>
    <lineage>
        <taxon>Bacteria</taxon>
        <taxon>Pseudomonadati</taxon>
        <taxon>Pseudomonadota</taxon>
        <taxon>Alphaproteobacteria</taxon>
        <taxon>Sphingomonadales</taxon>
        <taxon>Sphingomonadaceae</taxon>
        <taxon>Sphingomonas</taxon>
    </lineage>
</organism>
<evidence type="ECO:0000313" key="2">
    <source>
        <dbReference type="EMBL" id="PVX30859.1"/>
    </source>
</evidence>
<dbReference type="EMBL" id="QENQ01000001">
    <property type="protein sequence ID" value="PVX30859.1"/>
    <property type="molecule type" value="Genomic_DNA"/>
</dbReference>
<reference evidence="2 3" key="1">
    <citation type="submission" date="2018-05" db="EMBL/GenBank/DDBJ databases">
        <title>Description of Sphingomonas pokkalii sp nov, isolated from the rhizosphere of saline tolerant pokkali rice and its draft genome analysis.</title>
        <authorList>
            <person name="Menon R."/>
            <person name="Kumari S."/>
            <person name="Rameshkumar N."/>
        </authorList>
    </citation>
    <scope>NUCLEOTIDE SEQUENCE [LARGE SCALE GENOMIC DNA]</scope>
    <source>
        <strain evidence="2 3">L3B27</strain>
    </source>
</reference>
<gene>
    <name evidence="2" type="ORF">DD559_17260</name>
</gene>
<name>A0A2U0SHN4_9SPHN</name>
<keyword evidence="3" id="KW-1185">Reference proteome</keyword>
<sequence>MIVAEPAKQRQPVRPLVPGIAEDCNLSWKEGALPRRKSRGRKARLLYAEPDEQKDPSCATLPPCRFAPP</sequence>